<feature type="transmembrane region" description="Helical" evidence="10">
    <location>
        <begin position="239"/>
        <end position="254"/>
    </location>
</feature>
<evidence type="ECO:0000256" key="9">
    <source>
        <dbReference type="ARBA" id="ARBA00023201"/>
    </source>
</evidence>
<dbReference type="Pfam" id="PF00999">
    <property type="entry name" value="Na_H_Exchanger"/>
    <property type="match status" value="1"/>
</dbReference>
<feature type="transmembrane region" description="Helical" evidence="10">
    <location>
        <begin position="181"/>
        <end position="204"/>
    </location>
</feature>
<reference evidence="12 13" key="1">
    <citation type="submission" date="2016-03" db="EMBL/GenBank/DDBJ databases">
        <title>Draft genome sequence of Paenibacillus antarcticus CECT 5836.</title>
        <authorList>
            <person name="Shin S.-K."/>
            <person name="Yi H."/>
        </authorList>
    </citation>
    <scope>NUCLEOTIDE SEQUENCE [LARGE SCALE GENOMIC DNA]</scope>
    <source>
        <strain evidence="12 13">CECT 5836</strain>
    </source>
</reference>
<keyword evidence="4 10" id="KW-0812">Transmembrane</keyword>
<dbReference type="RefSeq" id="WP_068651545.1">
    <property type="nucleotide sequence ID" value="NZ_CP043611.1"/>
</dbReference>
<feature type="transmembrane region" description="Helical" evidence="10">
    <location>
        <begin position="156"/>
        <end position="175"/>
    </location>
</feature>
<protein>
    <submittedName>
        <fullName evidence="12">Na+/H+ antiporter</fullName>
    </submittedName>
</protein>
<comment type="similarity">
    <text evidence="10">Belongs to the monovalent cation:proton antiporter 1 (CPA1) transporter (TC 2.A.36) family.</text>
</comment>
<sequence length="678" mass="75409">MEIFLVILVLLAIIGISNILNRFVPFIPVPLFQIALGMAVVLIPPGIHMTLNSELFLVLFIAPLLFNDGKRTPRHELWNLRAPILMLALGLVFATVLVVGYMIHWMIPSIPLPAAFALAAILSPTDAVAVGAMAGRANLPKKIMHLLEGEALINDASGLVAFKFAVAAMVTGAFSLGNATFSFFVIAVGGLVVGAVVSLFIIWLRVFLRRHGMEDITMHMLIQLLTPFVIYLIAEEFGLSGILAVVAGGVVHAIERDRTESSSNLKLRIVSESTWSIVLYILNGLVFVILGLQIPDVTSVIFENRSISNFLVIGYILIITAALILLRFAWVYLYSRGSWAVRKKDELEKPTFLAAVLTSLSGVRGAVTLAGAFSMPLVLQNGSPFPERDLIIFIAAGVILLTLIIASITLPLLSKSEKVAEEENPDALQQASKIKVLKAAIQGIRGEINEDNEAAALSVISDYKKKIEQLMGHEALQNTDSKSRELIFDIRLAGIQAERDEMERLLSKKEVTQEVADRFQEIIDQMEILLSQRLKMRLLVSMFRIRRLILNMVHSEKTKLTDSQDPTESLKEVSILTAKAAITAIHNRMNETNRDASLRVISQYNRTIERLSSRECKQFEEDEEFQKHRVELQFKAIQIERDEVQDMFESGEISRGAANQLRQFINYLEAGMLDVEEL</sequence>
<dbReference type="GO" id="GO:0051453">
    <property type="term" value="P:regulation of intracellular pH"/>
    <property type="evidence" value="ECO:0007669"/>
    <property type="project" value="TreeGrafter"/>
</dbReference>
<keyword evidence="5 10" id="KW-1133">Transmembrane helix</keyword>
<proteinExistence type="inferred from homology"/>
<dbReference type="Gene3D" id="6.10.140.1330">
    <property type="match status" value="1"/>
</dbReference>
<feature type="transmembrane region" description="Helical" evidence="10">
    <location>
        <begin position="115"/>
        <end position="135"/>
    </location>
</feature>
<feature type="domain" description="Cation/H+ exchanger transmembrane" evidence="11">
    <location>
        <begin position="9"/>
        <end position="413"/>
    </location>
</feature>
<dbReference type="AlphaFoldDB" id="A0A162KC15"/>
<dbReference type="GO" id="GO:0005886">
    <property type="term" value="C:plasma membrane"/>
    <property type="evidence" value="ECO:0007669"/>
    <property type="project" value="UniProtKB-SubCell"/>
</dbReference>
<comment type="subcellular location">
    <subcellularLocation>
        <location evidence="1 10">Cell membrane</location>
        <topology evidence="1 10">Multi-pass membrane protein</topology>
    </subcellularLocation>
</comment>
<feature type="transmembrane region" description="Helical" evidence="10">
    <location>
        <begin position="216"/>
        <end position="233"/>
    </location>
</feature>
<feature type="transmembrane region" description="Helical" evidence="10">
    <location>
        <begin position="46"/>
        <end position="66"/>
    </location>
</feature>
<keyword evidence="6 10" id="KW-0915">Sodium</keyword>
<dbReference type="PANTHER" id="PTHR10110:SF86">
    <property type="entry name" value="SODIUM_HYDROGEN EXCHANGER 7"/>
    <property type="match status" value="1"/>
</dbReference>
<keyword evidence="9 10" id="KW-0739">Sodium transport</keyword>
<dbReference type="NCBIfam" id="TIGR00831">
    <property type="entry name" value="a_cpa1"/>
    <property type="match status" value="1"/>
</dbReference>
<evidence type="ECO:0000256" key="7">
    <source>
        <dbReference type="ARBA" id="ARBA00023065"/>
    </source>
</evidence>
<gene>
    <name evidence="12" type="ORF">PBAT_18090</name>
</gene>
<keyword evidence="3 10" id="KW-1003">Cell membrane</keyword>
<dbReference type="InterPro" id="IPR006153">
    <property type="entry name" value="Cation/H_exchanger_TM"/>
</dbReference>
<organism evidence="12 13">
    <name type="scientific">Paenibacillus antarcticus</name>
    <dbReference type="NCBI Taxonomy" id="253703"/>
    <lineage>
        <taxon>Bacteria</taxon>
        <taxon>Bacillati</taxon>
        <taxon>Bacillota</taxon>
        <taxon>Bacilli</taxon>
        <taxon>Bacillales</taxon>
        <taxon>Paenibacillaceae</taxon>
        <taxon>Paenibacillus</taxon>
    </lineage>
</organism>
<evidence type="ECO:0000259" key="11">
    <source>
        <dbReference type="Pfam" id="PF00999"/>
    </source>
</evidence>
<dbReference type="EMBL" id="LVJI01000027">
    <property type="protein sequence ID" value="OAB43568.1"/>
    <property type="molecule type" value="Genomic_DNA"/>
</dbReference>
<evidence type="ECO:0000256" key="4">
    <source>
        <dbReference type="ARBA" id="ARBA00022692"/>
    </source>
</evidence>
<dbReference type="Proteomes" id="UP000077355">
    <property type="component" value="Unassembled WGS sequence"/>
</dbReference>
<dbReference type="GO" id="GO:0015385">
    <property type="term" value="F:sodium:proton antiporter activity"/>
    <property type="evidence" value="ECO:0007669"/>
    <property type="project" value="InterPro"/>
</dbReference>
<evidence type="ECO:0000313" key="13">
    <source>
        <dbReference type="Proteomes" id="UP000077355"/>
    </source>
</evidence>
<evidence type="ECO:0000256" key="3">
    <source>
        <dbReference type="ARBA" id="ARBA00022475"/>
    </source>
</evidence>
<evidence type="ECO:0000256" key="1">
    <source>
        <dbReference type="ARBA" id="ARBA00004651"/>
    </source>
</evidence>
<feature type="transmembrane region" description="Helical" evidence="10">
    <location>
        <begin position="307"/>
        <end position="330"/>
    </location>
</feature>
<dbReference type="GO" id="GO:0015386">
    <property type="term" value="F:potassium:proton antiporter activity"/>
    <property type="evidence" value="ECO:0007669"/>
    <property type="project" value="TreeGrafter"/>
</dbReference>
<dbReference type="GO" id="GO:0098719">
    <property type="term" value="P:sodium ion import across plasma membrane"/>
    <property type="evidence" value="ECO:0007669"/>
    <property type="project" value="TreeGrafter"/>
</dbReference>
<dbReference type="PANTHER" id="PTHR10110">
    <property type="entry name" value="SODIUM/HYDROGEN EXCHANGER"/>
    <property type="match status" value="1"/>
</dbReference>
<keyword evidence="7 10" id="KW-0406">Ion transport</keyword>
<feature type="transmembrane region" description="Helical" evidence="10">
    <location>
        <begin position="390"/>
        <end position="413"/>
    </location>
</feature>
<dbReference type="InterPro" id="IPR018422">
    <property type="entry name" value="Cation/H_exchanger_CPA1"/>
</dbReference>
<evidence type="ECO:0000313" key="12">
    <source>
        <dbReference type="EMBL" id="OAB43568.1"/>
    </source>
</evidence>
<evidence type="ECO:0000256" key="2">
    <source>
        <dbReference type="ARBA" id="ARBA00022448"/>
    </source>
</evidence>
<comment type="function">
    <text evidence="10">Na(+)/H(+) antiporter that extrudes sodium in exchange for external protons.</text>
</comment>
<name>A0A162KC15_9BACL</name>
<evidence type="ECO:0000256" key="6">
    <source>
        <dbReference type="ARBA" id="ARBA00023053"/>
    </source>
</evidence>
<evidence type="ECO:0000256" key="10">
    <source>
        <dbReference type="RuleBase" id="RU366002"/>
    </source>
</evidence>
<keyword evidence="10" id="KW-0050">Antiport</keyword>
<feature type="transmembrane region" description="Helical" evidence="10">
    <location>
        <begin position="275"/>
        <end position="295"/>
    </location>
</feature>
<evidence type="ECO:0000256" key="5">
    <source>
        <dbReference type="ARBA" id="ARBA00022989"/>
    </source>
</evidence>
<evidence type="ECO:0000256" key="8">
    <source>
        <dbReference type="ARBA" id="ARBA00023136"/>
    </source>
</evidence>
<comment type="caution">
    <text evidence="12">The sequence shown here is derived from an EMBL/GenBank/DDBJ whole genome shotgun (WGS) entry which is preliminary data.</text>
</comment>
<feature type="transmembrane region" description="Helical" evidence="10">
    <location>
        <begin position="351"/>
        <end position="378"/>
    </location>
</feature>
<dbReference type="OrthoDB" id="9809206at2"/>
<keyword evidence="2 10" id="KW-0813">Transport</keyword>
<keyword evidence="13" id="KW-1185">Reference proteome</keyword>
<accession>A0A162KC15</accession>
<keyword evidence="8 10" id="KW-0472">Membrane</keyword>
<dbReference type="InterPro" id="IPR004705">
    <property type="entry name" value="Cation/H_exchanger_CPA1_bac"/>
</dbReference>
<feature type="transmembrane region" description="Helical" evidence="10">
    <location>
        <begin position="78"/>
        <end position="103"/>
    </location>
</feature>